<reference evidence="4" key="1">
    <citation type="submission" date="2017-02" db="EMBL/GenBank/DDBJ databases">
        <authorList>
            <person name="Varghese N."/>
            <person name="Submissions S."/>
        </authorList>
    </citation>
    <scope>NUCLEOTIDE SEQUENCE [LARGE SCALE GENOMIC DNA]</scope>
    <source>
        <strain evidence="4">UM2</strain>
    </source>
</reference>
<dbReference type="AlphaFoldDB" id="A0A1T5GVN7"/>
<dbReference type="RefSeq" id="WP_079650990.1">
    <property type="nucleotide sequence ID" value="NZ_FUYM01000021.1"/>
</dbReference>
<accession>A0A1T5GVN7</accession>
<dbReference type="InterPro" id="IPR023393">
    <property type="entry name" value="START-like_dom_sf"/>
</dbReference>
<comment type="similarity">
    <text evidence="1">Belongs to the AHA1 family.</text>
</comment>
<organism evidence="3 4">
    <name type="scientific">Rhizorhabdus histidinilytica</name>
    <dbReference type="NCBI Taxonomy" id="439228"/>
    <lineage>
        <taxon>Bacteria</taxon>
        <taxon>Pseudomonadati</taxon>
        <taxon>Pseudomonadota</taxon>
        <taxon>Alphaproteobacteria</taxon>
        <taxon>Sphingomonadales</taxon>
        <taxon>Sphingomonadaceae</taxon>
        <taxon>Rhizorhabdus</taxon>
    </lineage>
</organism>
<dbReference type="STRING" id="439228.SAMN06295920_1217"/>
<proteinExistence type="inferred from homology"/>
<dbReference type="Pfam" id="PF08327">
    <property type="entry name" value="AHSA1"/>
    <property type="match status" value="1"/>
</dbReference>
<evidence type="ECO:0000256" key="1">
    <source>
        <dbReference type="ARBA" id="ARBA00006817"/>
    </source>
</evidence>
<evidence type="ECO:0000313" key="3">
    <source>
        <dbReference type="EMBL" id="SKC12465.1"/>
    </source>
</evidence>
<keyword evidence="4" id="KW-1185">Reference proteome</keyword>
<name>A0A1T5GVN7_9SPHN</name>
<sequence>MTDIIVATVEHRFAGKTPDQLFRAWTDPALLPQWLAPVPYNLVHAEVEPAPGGHYRHDIVGPDGKHVVIGEFLRFDPGRGLRKSWNYRGPNPAPRPEPTFVDVTIEPVEGGSRLVLAHSGLRDQAEWNHYDGGWRVCFGRLDKLSL</sequence>
<gene>
    <name evidence="3" type="ORF">SAMN06295920_1217</name>
</gene>
<feature type="domain" description="Activator of Hsp90 ATPase homologue 1/2-like C-terminal" evidence="2">
    <location>
        <begin position="17"/>
        <end position="144"/>
    </location>
</feature>
<dbReference type="Proteomes" id="UP000189818">
    <property type="component" value="Unassembled WGS sequence"/>
</dbReference>
<dbReference type="InterPro" id="IPR013538">
    <property type="entry name" value="ASHA1/2-like_C"/>
</dbReference>
<dbReference type="SUPFAM" id="SSF55961">
    <property type="entry name" value="Bet v1-like"/>
    <property type="match status" value="1"/>
</dbReference>
<dbReference type="CDD" id="cd07814">
    <property type="entry name" value="SRPBCC_CalC_Aha1-like"/>
    <property type="match status" value="1"/>
</dbReference>
<evidence type="ECO:0000259" key="2">
    <source>
        <dbReference type="Pfam" id="PF08327"/>
    </source>
</evidence>
<dbReference type="EMBL" id="FUYM01000021">
    <property type="protein sequence ID" value="SKC12465.1"/>
    <property type="molecule type" value="Genomic_DNA"/>
</dbReference>
<dbReference type="OrthoDB" id="9805228at2"/>
<evidence type="ECO:0000313" key="4">
    <source>
        <dbReference type="Proteomes" id="UP000189818"/>
    </source>
</evidence>
<protein>
    <submittedName>
        <fullName evidence="3">Uncharacterized conserved protein YndB, AHSA1/START domain</fullName>
    </submittedName>
</protein>
<dbReference type="Gene3D" id="3.30.530.20">
    <property type="match status" value="1"/>
</dbReference>